<evidence type="ECO:0000313" key="2">
    <source>
        <dbReference type="EMBL" id="MFC6904401.1"/>
    </source>
</evidence>
<dbReference type="GO" id="GO:0016787">
    <property type="term" value="F:hydrolase activity"/>
    <property type="evidence" value="ECO:0007669"/>
    <property type="project" value="UniProtKB-KW"/>
</dbReference>
<organism evidence="2 3">
    <name type="scientific">Halalkalicoccus tibetensis</name>
    <dbReference type="NCBI Taxonomy" id="175632"/>
    <lineage>
        <taxon>Archaea</taxon>
        <taxon>Methanobacteriati</taxon>
        <taxon>Methanobacteriota</taxon>
        <taxon>Stenosarchaea group</taxon>
        <taxon>Halobacteria</taxon>
        <taxon>Halobacteriales</taxon>
        <taxon>Halococcaceae</taxon>
        <taxon>Halalkalicoccus</taxon>
    </lineage>
</organism>
<dbReference type="AlphaFoldDB" id="A0ABD5V0G7"/>
<comment type="caution">
    <text evidence="2">The sequence shown here is derived from an EMBL/GenBank/DDBJ whole genome shotgun (WGS) entry which is preliminary data.</text>
</comment>
<sequence length="269" mass="28995">MIGAPLRRGRWDDHPYVAVGDGPRTLIVIPGLNDPLCRVTDRWWFSLLAAAYCNRYAGRHTVAMVSRPPGLDEEASVRELAGGYADVLEEIGPADVMGLSMGGFLVAELAADRPDLVEHAILGLAAARLSERGREVVGRWREYAGEDRWRPICTEAAGAVAGGLRGTVARDAARLYGLLGSPSPVDRHDFLVSAEACLAYDGTDRLEEIGVPTLVIGGTEDPFFAPEAFRGTAAGITDGRLVELDGVGHEAVLDHRRPFDGAIREFLHD</sequence>
<accession>A0ABD5V0G7</accession>
<dbReference type="EMBL" id="JBHSXQ010000001">
    <property type="protein sequence ID" value="MFC6904401.1"/>
    <property type="molecule type" value="Genomic_DNA"/>
</dbReference>
<dbReference type="InterPro" id="IPR029058">
    <property type="entry name" value="AB_hydrolase_fold"/>
</dbReference>
<dbReference type="PANTHER" id="PTHR43433:SF5">
    <property type="entry name" value="AB HYDROLASE-1 DOMAIN-CONTAINING PROTEIN"/>
    <property type="match status" value="1"/>
</dbReference>
<dbReference type="InterPro" id="IPR000073">
    <property type="entry name" value="AB_hydrolase_1"/>
</dbReference>
<dbReference type="SUPFAM" id="SSF53474">
    <property type="entry name" value="alpha/beta-Hydrolases"/>
    <property type="match status" value="1"/>
</dbReference>
<name>A0ABD5V0G7_9EURY</name>
<dbReference type="PANTHER" id="PTHR43433">
    <property type="entry name" value="HYDROLASE, ALPHA/BETA FOLD FAMILY PROTEIN"/>
    <property type="match status" value="1"/>
</dbReference>
<dbReference type="Gene3D" id="3.40.50.1820">
    <property type="entry name" value="alpha/beta hydrolase"/>
    <property type="match status" value="1"/>
</dbReference>
<proteinExistence type="predicted"/>
<gene>
    <name evidence="2" type="ORF">ACFQGH_04230</name>
</gene>
<evidence type="ECO:0000259" key="1">
    <source>
        <dbReference type="Pfam" id="PF00561"/>
    </source>
</evidence>
<dbReference type="RefSeq" id="WP_340602906.1">
    <property type="nucleotide sequence ID" value="NZ_JBBMXV010000001.1"/>
</dbReference>
<keyword evidence="2" id="KW-0378">Hydrolase</keyword>
<keyword evidence="3" id="KW-1185">Reference proteome</keyword>
<dbReference type="Proteomes" id="UP001596312">
    <property type="component" value="Unassembled WGS sequence"/>
</dbReference>
<dbReference type="InterPro" id="IPR050471">
    <property type="entry name" value="AB_hydrolase"/>
</dbReference>
<protein>
    <submittedName>
        <fullName evidence="2">Alpha/beta fold hydrolase</fullName>
    </submittedName>
</protein>
<dbReference type="Pfam" id="PF00561">
    <property type="entry name" value="Abhydrolase_1"/>
    <property type="match status" value="1"/>
</dbReference>
<evidence type="ECO:0000313" key="3">
    <source>
        <dbReference type="Proteomes" id="UP001596312"/>
    </source>
</evidence>
<feature type="domain" description="AB hydrolase-1" evidence="1">
    <location>
        <begin position="92"/>
        <end position="255"/>
    </location>
</feature>
<reference evidence="2 3" key="1">
    <citation type="journal article" date="2019" name="Int. J. Syst. Evol. Microbiol.">
        <title>The Global Catalogue of Microorganisms (GCM) 10K type strain sequencing project: providing services to taxonomists for standard genome sequencing and annotation.</title>
        <authorList>
            <consortium name="The Broad Institute Genomics Platform"/>
            <consortium name="The Broad Institute Genome Sequencing Center for Infectious Disease"/>
            <person name="Wu L."/>
            <person name="Ma J."/>
        </authorList>
    </citation>
    <scope>NUCLEOTIDE SEQUENCE [LARGE SCALE GENOMIC DNA]</scope>
    <source>
        <strain evidence="2 3">CGMCC 1.3240</strain>
    </source>
</reference>